<evidence type="ECO:0000256" key="3">
    <source>
        <dbReference type="ARBA" id="ARBA00022771"/>
    </source>
</evidence>
<proteinExistence type="inferred from homology"/>
<keyword evidence="4" id="KW-0862">Zinc</keyword>
<feature type="domain" description="Replication factor A C-terminal" evidence="7">
    <location>
        <begin position="147"/>
        <end position="262"/>
    </location>
</feature>
<comment type="similarity">
    <text evidence="1">Belongs to the replication factor A protein 1 family.</text>
</comment>
<evidence type="ECO:0000259" key="7">
    <source>
        <dbReference type="Pfam" id="PF08646"/>
    </source>
</evidence>
<organism evidence="8 9">
    <name type="scientific">Cannabis sativa</name>
    <name type="common">Hemp</name>
    <name type="synonym">Marijuana</name>
    <dbReference type="NCBI Taxonomy" id="3483"/>
    <lineage>
        <taxon>Eukaryota</taxon>
        <taxon>Viridiplantae</taxon>
        <taxon>Streptophyta</taxon>
        <taxon>Embryophyta</taxon>
        <taxon>Tracheophyta</taxon>
        <taxon>Spermatophyta</taxon>
        <taxon>Magnoliopsida</taxon>
        <taxon>eudicotyledons</taxon>
        <taxon>Gunneridae</taxon>
        <taxon>Pentapetalae</taxon>
        <taxon>rosids</taxon>
        <taxon>fabids</taxon>
        <taxon>Rosales</taxon>
        <taxon>Cannabaceae</taxon>
        <taxon>Cannabis</taxon>
    </lineage>
</organism>
<keyword evidence="5" id="KW-0238">DNA-binding</keyword>
<keyword evidence="9" id="KW-1185">Reference proteome</keyword>
<dbReference type="CDD" id="cd04476">
    <property type="entry name" value="RPA1_DBD_C"/>
    <property type="match status" value="1"/>
</dbReference>
<dbReference type="AlphaFoldDB" id="A0A7J6I918"/>
<reference evidence="8 9" key="1">
    <citation type="journal article" date="2020" name="bioRxiv">
        <title>Sequence and annotation of 42 cannabis genomes reveals extensive copy number variation in cannabinoid synthesis and pathogen resistance genes.</title>
        <authorList>
            <person name="Mckernan K.J."/>
            <person name="Helbert Y."/>
            <person name="Kane L.T."/>
            <person name="Ebling H."/>
            <person name="Zhang L."/>
            <person name="Liu B."/>
            <person name="Eaton Z."/>
            <person name="Mclaughlin S."/>
            <person name="Kingan S."/>
            <person name="Baybayan P."/>
            <person name="Concepcion G."/>
            <person name="Jordan M."/>
            <person name="Riva A."/>
            <person name="Barbazuk W."/>
            <person name="Harkins T."/>
        </authorList>
    </citation>
    <scope>NUCLEOTIDE SEQUENCE [LARGE SCALE GENOMIC DNA]</scope>
    <source>
        <strain evidence="9">cv. Jamaican Lion 4</strain>
        <tissue evidence="8">Leaf</tissue>
    </source>
</reference>
<evidence type="ECO:0000313" key="8">
    <source>
        <dbReference type="EMBL" id="KAF4403561.1"/>
    </source>
</evidence>
<feature type="compositionally biased region" description="Acidic residues" evidence="6">
    <location>
        <begin position="317"/>
        <end position="333"/>
    </location>
</feature>
<evidence type="ECO:0000256" key="4">
    <source>
        <dbReference type="ARBA" id="ARBA00022833"/>
    </source>
</evidence>
<dbReference type="Gene3D" id="2.40.50.140">
    <property type="entry name" value="Nucleic acid-binding proteins"/>
    <property type="match status" value="1"/>
</dbReference>
<dbReference type="SUPFAM" id="SSF50249">
    <property type="entry name" value="Nucleic acid-binding proteins"/>
    <property type="match status" value="1"/>
</dbReference>
<evidence type="ECO:0000313" key="9">
    <source>
        <dbReference type="Proteomes" id="UP000583929"/>
    </source>
</evidence>
<dbReference type="GO" id="GO:0003677">
    <property type="term" value="F:DNA binding"/>
    <property type="evidence" value="ECO:0007669"/>
    <property type="project" value="UniProtKB-KW"/>
</dbReference>
<protein>
    <recommendedName>
        <fullName evidence="7">Replication factor A C-terminal domain-containing protein</fullName>
    </recommendedName>
</protein>
<dbReference type="PANTHER" id="PTHR47165:SF4">
    <property type="entry name" value="OS03G0429900 PROTEIN"/>
    <property type="match status" value="1"/>
</dbReference>
<comment type="caution">
    <text evidence="8">The sequence shown here is derived from an EMBL/GenBank/DDBJ whole genome shotgun (WGS) entry which is preliminary data.</text>
</comment>
<dbReference type="InterPro" id="IPR012340">
    <property type="entry name" value="NA-bd_OB-fold"/>
</dbReference>
<feature type="region of interest" description="Disordered" evidence="6">
    <location>
        <begin position="314"/>
        <end position="333"/>
    </location>
</feature>
<keyword evidence="3" id="KW-0863">Zinc-finger</keyword>
<dbReference type="Pfam" id="PF08646">
    <property type="entry name" value="Rep_fac-A_C"/>
    <property type="match status" value="1"/>
</dbReference>
<dbReference type="EMBL" id="JAATIQ010000003">
    <property type="protein sequence ID" value="KAF4403561.1"/>
    <property type="molecule type" value="Genomic_DNA"/>
</dbReference>
<feature type="region of interest" description="Disordered" evidence="6">
    <location>
        <begin position="285"/>
        <end position="305"/>
    </location>
</feature>
<evidence type="ECO:0000256" key="2">
    <source>
        <dbReference type="ARBA" id="ARBA00022723"/>
    </source>
</evidence>
<evidence type="ECO:0000256" key="6">
    <source>
        <dbReference type="SAM" id="MobiDB-lite"/>
    </source>
</evidence>
<dbReference type="InterPro" id="IPR047192">
    <property type="entry name" value="Euk_RPA1_DBD_C"/>
</dbReference>
<dbReference type="PANTHER" id="PTHR47165">
    <property type="entry name" value="OS03G0429900 PROTEIN"/>
    <property type="match status" value="1"/>
</dbReference>
<gene>
    <name evidence="8" type="ORF">G4B88_002414</name>
</gene>
<keyword evidence="2" id="KW-0479">Metal-binding</keyword>
<sequence>MKLEEGSIKILTHGFQFISQNLIDSRVNDHRILSDVVGCLCGVGDLEIVSGVTLKITLWGKLAEMFDTNVYKKDEGPFIVIVTSTTIKQCQASLIERFSTVVNGVQDIGSSNVNKISLEEEMFINRMSIKELLEAEWDDKLKEYKVTIKAKIIGIDTTFEWYYVSCNSCLRKVDYKDGGYYCDHCKKKCDYPLMMYKIHIKVKDKSGETTFVLFNVIAEKLLDTSVKKLLLTNNNDVPDVIQALRGKDFVYKLRLNDYNLRDGYENFTVSKIFEPNDILEQAHESKKEKDCNLEDEDIDNTHVTGAGESRKRKLLILDDEDEEAGDNVEDENN</sequence>
<dbReference type="GO" id="GO:0008270">
    <property type="term" value="F:zinc ion binding"/>
    <property type="evidence" value="ECO:0007669"/>
    <property type="project" value="UniProtKB-KW"/>
</dbReference>
<evidence type="ECO:0000256" key="5">
    <source>
        <dbReference type="ARBA" id="ARBA00023125"/>
    </source>
</evidence>
<dbReference type="Proteomes" id="UP000583929">
    <property type="component" value="Unassembled WGS sequence"/>
</dbReference>
<evidence type="ECO:0000256" key="1">
    <source>
        <dbReference type="ARBA" id="ARBA00005690"/>
    </source>
</evidence>
<dbReference type="InterPro" id="IPR013955">
    <property type="entry name" value="Rep_factor-A_C"/>
</dbReference>
<accession>A0A7J6I918</accession>
<name>A0A7J6I918_CANSA</name>